<dbReference type="InterPro" id="IPR053175">
    <property type="entry name" value="DHMBA_Reg_Transcription_Factor"/>
</dbReference>
<gene>
    <name evidence="7" type="ORF">TRUGW13939_09201</name>
</gene>
<evidence type="ECO:0000313" key="7">
    <source>
        <dbReference type="EMBL" id="QKX62045.1"/>
    </source>
</evidence>
<feature type="region of interest" description="Disordered" evidence="5">
    <location>
        <begin position="59"/>
        <end position="78"/>
    </location>
</feature>
<dbReference type="InterPro" id="IPR021858">
    <property type="entry name" value="Fun_TF"/>
</dbReference>
<dbReference type="Proteomes" id="UP000509510">
    <property type="component" value="Chromosome V"/>
</dbReference>
<dbReference type="InterPro" id="IPR036864">
    <property type="entry name" value="Zn2-C6_fun-type_DNA-bd_sf"/>
</dbReference>
<dbReference type="PANTHER" id="PTHR38791">
    <property type="entry name" value="ZN(II)2CYS6 TRANSCRIPTION FACTOR (EUROFUNG)-RELATED-RELATED"/>
    <property type="match status" value="1"/>
</dbReference>
<dbReference type="PROSITE" id="PS00463">
    <property type="entry name" value="ZN2_CY6_FUNGAL_1"/>
    <property type="match status" value="1"/>
</dbReference>
<feature type="domain" description="Zn(2)-C6 fungal-type" evidence="6">
    <location>
        <begin position="10"/>
        <end position="38"/>
    </location>
</feature>
<dbReference type="InterPro" id="IPR001138">
    <property type="entry name" value="Zn2Cys6_DnaBD"/>
</dbReference>
<name>A0A7H8R8Y8_TALRU</name>
<dbReference type="PANTHER" id="PTHR38791:SF5">
    <property type="entry name" value="TRANSCRIPTION FACTOR DBAG-RELATED"/>
    <property type="match status" value="1"/>
</dbReference>
<dbReference type="RefSeq" id="XP_035348219.1">
    <property type="nucleotide sequence ID" value="XM_035492326.1"/>
</dbReference>
<dbReference type="KEGG" id="trg:TRUGW13939_09201"/>
<dbReference type="GO" id="GO:0008270">
    <property type="term" value="F:zinc ion binding"/>
    <property type="evidence" value="ECO:0007669"/>
    <property type="project" value="InterPro"/>
</dbReference>
<evidence type="ECO:0000256" key="5">
    <source>
        <dbReference type="SAM" id="MobiDB-lite"/>
    </source>
</evidence>
<dbReference type="AlphaFoldDB" id="A0A7H8R8Y8"/>
<organism evidence="7 8">
    <name type="scientific">Talaromyces rugulosus</name>
    <name type="common">Penicillium rugulosum</name>
    <dbReference type="NCBI Taxonomy" id="121627"/>
    <lineage>
        <taxon>Eukaryota</taxon>
        <taxon>Fungi</taxon>
        <taxon>Dikarya</taxon>
        <taxon>Ascomycota</taxon>
        <taxon>Pezizomycotina</taxon>
        <taxon>Eurotiomycetes</taxon>
        <taxon>Eurotiomycetidae</taxon>
        <taxon>Eurotiales</taxon>
        <taxon>Trichocomaceae</taxon>
        <taxon>Talaromyces</taxon>
        <taxon>Talaromyces sect. Islandici</taxon>
    </lineage>
</organism>
<dbReference type="Gene3D" id="4.10.240.10">
    <property type="entry name" value="Zn(2)-C6 fungal-type DNA-binding domain"/>
    <property type="match status" value="1"/>
</dbReference>
<protein>
    <recommendedName>
        <fullName evidence="6">Zn(2)-C6 fungal-type domain-containing protein</fullName>
    </recommendedName>
</protein>
<evidence type="ECO:0000259" key="6">
    <source>
        <dbReference type="PROSITE" id="PS50048"/>
    </source>
</evidence>
<accession>A0A7H8R8Y8</accession>
<evidence type="ECO:0000256" key="4">
    <source>
        <dbReference type="ARBA" id="ARBA00023242"/>
    </source>
</evidence>
<dbReference type="GO" id="GO:0000981">
    <property type="term" value="F:DNA-binding transcription factor activity, RNA polymerase II-specific"/>
    <property type="evidence" value="ECO:0007669"/>
    <property type="project" value="InterPro"/>
</dbReference>
<keyword evidence="2" id="KW-0238">DNA-binding</keyword>
<keyword evidence="8" id="KW-1185">Reference proteome</keyword>
<evidence type="ECO:0000256" key="3">
    <source>
        <dbReference type="ARBA" id="ARBA00023163"/>
    </source>
</evidence>
<feature type="compositionally biased region" description="Low complexity" evidence="5">
    <location>
        <begin position="62"/>
        <end position="74"/>
    </location>
</feature>
<sequence>MVYRGKPSAGCGECRTRKVKCDQTRPACNRCIKAKRACPGYRDQLSLLFRDESRAVAQKAKSNSSNSSSSNSPSQTTASDSFQFAATLQDVGSKTPSTCWEIASCQDEVGLQLPLYPLKESERFQATCFFFSSYSWLYSGLMQGRDPYGELSPSAPMGEKAMMNAMVSAGMASLSNLRGSQSMRLTACREYSKALKWTNAAISDHKQATEDTTLAAILCLSLFEILTCQTPQTIGDFVEHTKGAIALLELRGETQLKQENAVMLFYSLRNQIIAACIMRNAPVPAGLIALSEKATTLPNASITSIVSHRLTVLMAKLCDIRVIFEEIRPSVDADLLSNAFALDAELEAFTNEFPMYFTYDRVNIRPGQTFKVSDSRQLPCIGNYRHSYTAWAVANQWNNYRYCRILLNELILDQLMQMIIHPGTVPPSPDFKDLCHRVCGVVRQLALDICEGVPSVLELGQIRNGRNRSLMDGLALLFPLYVAATVDGPGTPVCDWIRDCLTTIGVSMGIDQALTLVQMLEREPVLTRVLEYLQEHDDSPVQVPIDAEMPNDFSTYNTQYS</sequence>
<reference evidence="8" key="1">
    <citation type="submission" date="2020-06" db="EMBL/GenBank/DDBJ databases">
        <title>A chromosome-scale genome assembly of Talaromyces rugulosus W13939.</title>
        <authorList>
            <person name="Wang B."/>
            <person name="Guo L."/>
            <person name="Ye K."/>
            <person name="Wang L."/>
        </authorList>
    </citation>
    <scope>NUCLEOTIDE SEQUENCE [LARGE SCALE GENOMIC DNA]</scope>
    <source>
        <strain evidence="8">W13939</strain>
    </source>
</reference>
<dbReference type="Pfam" id="PF00172">
    <property type="entry name" value="Zn_clus"/>
    <property type="match status" value="1"/>
</dbReference>
<evidence type="ECO:0000256" key="1">
    <source>
        <dbReference type="ARBA" id="ARBA00023015"/>
    </source>
</evidence>
<keyword evidence="3" id="KW-0804">Transcription</keyword>
<keyword evidence="4" id="KW-0539">Nucleus</keyword>
<dbReference type="CDD" id="cd00067">
    <property type="entry name" value="GAL4"/>
    <property type="match status" value="1"/>
</dbReference>
<evidence type="ECO:0000256" key="2">
    <source>
        <dbReference type="ARBA" id="ARBA00023125"/>
    </source>
</evidence>
<dbReference type="Pfam" id="PF11951">
    <property type="entry name" value="Fungal_trans_2"/>
    <property type="match status" value="1"/>
</dbReference>
<proteinExistence type="predicted"/>
<dbReference type="PROSITE" id="PS50048">
    <property type="entry name" value="ZN2_CY6_FUNGAL_2"/>
    <property type="match status" value="1"/>
</dbReference>
<dbReference type="SMART" id="SM00066">
    <property type="entry name" value="GAL4"/>
    <property type="match status" value="1"/>
</dbReference>
<keyword evidence="1" id="KW-0805">Transcription regulation</keyword>
<evidence type="ECO:0000313" key="8">
    <source>
        <dbReference type="Proteomes" id="UP000509510"/>
    </source>
</evidence>
<dbReference type="SUPFAM" id="SSF57701">
    <property type="entry name" value="Zn2/Cys6 DNA-binding domain"/>
    <property type="match status" value="1"/>
</dbReference>
<dbReference type="GO" id="GO:0003677">
    <property type="term" value="F:DNA binding"/>
    <property type="evidence" value="ECO:0007669"/>
    <property type="project" value="UniProtKB-KW"/>
</dbReference>
<dbReference type="OrthoDB" id="2991872at2759"/>
<dbReference type="EMBL" id="CP055902">
    <property type="protein sequence ID" value="QKX62045.1"/>
    <property type="molecule type" value="Genomic_DNA"/>
</dbReference>
<dbReference type="GeneID" id="55996685"/>